<keyword evidence="10" id="KW-0547">Nucleotide-binding</keyword>
<evidence type="ECO:0000256" key="11">
    <source>
        <dbReference type="ARBA" id="ARBA00022777"/>
    </source>
</evidence>
<comment type="subcellular location">
    <subcellularLocation>
        <location evidence="3">Cytoplasm</location>
    </subcellularLocation>
</comment>
<evidence type="ECO:0000256" key="13">
    <source>
        <dbReference type="ARBA" id="ARBA00023004"/>
    </source>
</evidence>
<feature type="domain" description="Histidine kinase/HSP90-like ATPase" evidence="19">
    <location>
        <begin position="280"/>
        <end position="367"/>
    </location>
</feature>
<keyword evidence="18" id="KW-0812">Transmembrane</keyword>
<dbReference type="EMBL" id="QUMQ01000001">
    <property type="protein sequence ID" value="REF99267.1"/>
    <property type="molecule type" value="Genomic_DNA"/>
</dbReference>
<evidence type="ECO:0000256" key="8">
    <source>
        <dbReference type="ARBA" id="ARBA00022553"/>
    </source>
</evidence>
<dbReference type="GO" id="GO:0000155">
    <property type="term" value="F:phosphorelay sensor kinase activity"/>
    <property type="evidence" value="ECO:0007669"/>
    <property type="project" value="InterPro"/>
</dbReference>
<organism evidence="21 22">
    <name type="scientific">Asanoa ferruginea</name>
    <dbReference type="NCBI Taxonomy" id="53367"/>
    <lineage>
        <taxon>Bacteria</taxon>
        <taxon>Bacillati</taxon>
        <taxon>Actinomycetota</taxon>
        <taxon>Actinomycetes</taxon>
        <taxon>Micromonosporales</taxon>
        <taxon>Micromonosporaceae</taxon>
        <taxon>Asanoa</taxon>
    </lineage>
</organism>
<evidence type="ECO:0000256" key="3">
    <source>
        <dbReference type="ARBA" id="ARBA00004496"/>
    </source>
</evidence>
<keyword evidence="13" id="KW-0408">Iron</keyword>
<accession>A0A3D9ZQ14</accession>
<comment type="function">
    <text evidence="16">Member of the two-component regulatory system NreB/NreC involved in the control of dissimilatory nitrate/nitrite reduction in response to oxygen. NreB functions as a direct oxygen sensor histidine kinase which is autophosphorylated, in the absence of oxygen, probably at the conserved histidine residue, and transfers its phosphate group probably to a conserved aspartate residue of NreC. NreB/NreC activates the expression of the nitrate (narGHJI) and nitrite (nir) reductase operons, as well as the putative nitrate transporter gene narT.</text>
</comment>
<keyword evidence="11 21" id="KW-0418">Kinase</keyword>
<dbReference type="CDD" id="cd16917">
    <property type="entry name" value="HATPase_UhpB-NarQ-NarX-like"/>
    <property type="match status" value="1"/>
</dbReference>
<dbReference type="GO" id="GO:0046983">
    <property type="term" value="F:protein dimerization activity"/>
    <property type="evidence" value="ECO:0007669"/>
    <property type="project" value="InterPro"/>
</dbReference>
<keyword evidence="7" id="KW-0963">Cytoplasm</keyword>
<comment type="cofactor">
    <cofactor evidence="2">
        <name>[4Fe-4S] cluster</name>
        <dbReference type="ChEBI" id="CHEBI:49883"/>
    </cofactor>
</comment>
<dbReference type="Gene3D" id="1.20.5.1930">
    <property type="match status" value="1"/>
</dbReference>
<evidence type="ECO:0000256" key="9">
    <source>
        <dbReference type="ARBA" id="ARBA00022679"/>
    </source>
</evidence>
<evidence type="ECO:0000256" key="18">
    <source>
        <dbReference type="SAM" id="Phobius"/>
    </source>
</evidence>
<comment type="catalytic activity">
    <reaction evidence="1">
        <text>ATP + protein L-histidine = ADP + protein N-phospho-L-histidine.</text>
        <dbReference type="EC" id="2.7.13.3"/>
    </reaction>
</comment>
<evidence type="ECO:0000259" key="19">
    <source>
        <dbReference type="Pfam" id="PF02518"/>
    </source>
</evidence>
<dbReference type="GO" id="GO:0005737">
    <property type="term" value="C:cytoplasm"/>
    <property type="evidence" value="ECO:0007669"/>
    <property type="project" value="UniProtKB-SubCell"/>
</dbReference>
<evidence type="ECO:0000259" key="20">
    <source>
        <dbReference type="Pfam" id="PF07730"/>
    </source>
</evidence>
<keyword evidence="12" id="KW-0067">ATP-binding</keyword>
<evidence type="ECO:0000256" key="15">
    <source>
        <dbReference type="ARBA" id="ARBA00023014"/>
    </source>
</evidence>
<dbReference type="Pfam" id="PF02518">
    <property type="entry name" value="HATPase_c"/>
    <property type="match status" value="1"/>
</dbReference>
<evidence type="ECO:0000256" key="6">
    <source>
        <dbReference type="ARBA" id="ARBA00022485"/>
    </source>
</evidence>
<name>A0A3D9ZQ14_9ACTN</name>
<evidence type="ECO:0000256" key="4">
    <source>
        <dbReference type="ARBA" id="ARBA00012438"/>
    </source>
</evidence>
<evidence type="ECO:0000256" key="16">
    <source>
        <dbReference type="ARBA" id="ARBA00024827"/>
    </source>
</evidence>
<keyword evidence="18" id="KW-0472">Membrane</keyword>
<keyword evidence="9" id="KW-0808">Transferase</keyword>
<feature type="transmembrane region" description="Helical" evidence="18">
    <location>
        <begin position="134"/>
        <end position="151"/>
    </location>
</feature>
<dbReference type="Proteomes" id="UP000256913">
    <property type="component" value="Unassembled WGS sequence"/>
</dbReference>
<sequence length="368" mass="38692">MRGLRVESGGVRRALAALTVAAFVTLVVDVVAAERSVASLGPAIAFVLAATFGFAYVERRQRRWPRYAFVAALFLLGGAVFTQASANVGATLLLVVLVSETTLLLPLPAVVVVVALVPFFHAGMAFAEGLREGLGLLAAAVFAAVLTKLLVREQTARAKLREYALQVERLAAAQERNRVARDIHDGLGHSLTVVQMQIKAARAVLASQPDRADEVLAKAQDQAEEALREVRRSVGALREPQPAVPLPEALRALAAETSAAGVPTQVGVTGAVRALLADAEESLFRAAQEGLTNVRKHARASRAELLLDYSQPAAVRLEVRDDGAGTAGEGDGGYGLLGVRERAAHVGGRMTLESVPGTGSTLRVEVPG</sequence>
<feature type="transmembrane region" description="Helical" evidence="18">
    <location>
        <begin position="12"/>
        <end position="33"/>
    </location>
</feature>
<comment type="caution">
    <text evidence="21">The sequence shown here is derived from an EMBL/GenBank/DDBJ whole genome shotgun (WGS) entry which is preliminary data.</text>
</comment>
<dbReference type="Pfam" id="PF07730">
    <property type="entry name" value="HisKA_3"/>
    <property type="match status" value="1"/>
</dbReference>
<gene>
    <name evidence="21" type="ORF">DFJ67_5301</name>
</gene>
<dbReference type="PANTHER" id="PTHR24421">
    <property type="entry name" value="NITRATE/NITRITE SENSOR PROTEIN NARX-RELATED"/>
    <property type="match status" value="1"/>
</dbReference>
<keyword evidence="8" id="KW-0597">Phosphoprotein</keyword>
<feature type="domain" description="Signal transduction histidine kinase subgroup 3 dimerisation and phosphoacceptor" evidence="20">
    <location>
        <begin position="175"/>
        <end position="240"/>
    </location>
</feature>
<dbReference type="InterPro" id="IPR011712">
    <property type="entry name" value="Sig_transdc_His_kin_sub3_dim/P"/>
</dbReference>
<feature type="transmembrane region" description="Helical" evidence="18">
    <location>
        <begin position="103"/>
        <end position="122"/>
    </location>
</feature>
<evidence type="ECO:0000256" key="14">
    <source>
        <dbReference type="ARBA" id="ARBA00023012"/>
    </source>
</evidence>
<dbReference type="SUPFAM" id="SSF55874">
    <property type="entry name" value="ATPase domain of HSP90 chaperone/DNA topoisomerase II/histidine kinase"/>
    <property type="match status" value="1"/>
</dbReference>
<keyword evidence="18" id="KW-1133">Transmembrane helix</keyword>
<evidence type="ECO:0000256" key="2">
    <source>
        <dbReference type="ARBA" id="ARBA00001966"/>
    </source>
</evidence>
<dbReference type="EC" id="2.7.13.3" evidence="4"/>
<evidence type="ECO:0000256" key="17">
    <source>
        <dbReference type="ARBA" id="ARBA00030800"/>
    </source>
</evidence>
<dbReference type="AlphaFoldDB" id="A0A3D9ZQ14"/>
<keyword evidence="15" id="KW-0411">Iron-sulfur</keyword>
<evidence type="ECO:0000256" key="12">
    <source>
        <dbReference type="ARBA" id="ARBA00022840"/>
    </source>
</evidence>
<dbReference type="PANTHER" id="PTHR24421:SF10">
    <property type="entry name" value="NITRATE_NITRITE SENSOR PROTEIN NARQ"/>
    <property type="match status" value="1"/>
</dbReference>
<keyword evidence="14" id="KW-0902">Two-component regulatory system</keyword>
<protein>
    <recommendedName>
        <fullName evidence="5">Oxygen sensor histidine kinase NreB</fullName>
        <ecNumber evidence="4">2.7.13.3</ecNumber>
    </recommendedName>
    <alternativeName>
        <fullName evidence="17">Nitrogen regulation protein B</fullName>
    </alternativeName>
</protein>
<dbReference type="InterPro" id="IPR036890">
    <property type="entry name" value="HATPase_C_sf"/>
</dbReference>
<dbReference type="Gene3D" id="3.30.565.10">
    <property type="entry name" value="Histidine kinase-like ATPase, C-terminal domain"/>
    <property type="match status" value="1"/>
</dbReference>
<reference evidence="21 22" key="1">
    <citation type="submission" date="2018-08" db="EMBL/GenBank/DDBJ databases">
        <title>Sequencing the genomes of 1000 actinobacteria strains.</title>
        <authorList>
            <person name="Klenk H.-P."/>
        </authorList>
    </citation>
    <scope>NUCLEOTIDE SEQUENCE [LARGE SCALE GENOMIC DNA]</scope>
    <source>
        <strain evidence="21 22">DSM 44099</strain>
    </source>
</reference>
<dbReference type="GO" id="GO:0005524">
    <property type="term" value="F:ATP binding"/>
    <property type="evidence" value="ECO:0007669"/>
    <property type="project" value="UniProtKB-KW"/>
</dbReference>
<keyword evidence="6" id="KW-0004">4Fe-4S</keyword>
<proteinExistence type="predicted"/>
<evidence type="ECO:0000256" key="1">
    <source>
        <dbReference type="ARBA" id="ARBA00000085"/>
    </source>
</evidence>
<evidence type="ECO:0000256" key="5">
    <source>
        <dbReference type="ARBA" id="ARBA00017322"/>
    </source>
</evidence>
<dbReference type="GO" id="GO:0051539">
    <property type="term" value="F:4 iron, 4 sulfur cluster binding"/>
    <property type="evidence" value="ECO:0007669"/>
    <property type="project" value="UniProtKB-KW"/>
</dbReference>
<evidence type="ECO:0000256" key="10">
    <source>
        <dbReference type="ARBA" id="ARBA00022741"/>
    </source>
</evidence>
<keyword evidence="22" id="KW-1185">Reference proteome</keyword>
<feature type="transmembrane region" description="Helical" evidence="18">
    <location>
        <begin position="39"/>
        <end position="57"/>
    </location>
</feature>
<dbReference type="InterPro" id="IPR003594">
    <property type="entry name" value="HATPase_dom"/>
</dbReference>
<evidence type="ECO:0000256" key="7">
    <source>
        <dbReference type="ARBA" id="ARBA00022490"/>
    </source>
</evidence>
<feature type="transmembrane region" description="Helical" evidence="18">
    <location>
        <begin position="69"/>
        <end position="97"/>
    </location>
</feature>
<dbReference type="PRINTS" id="PR00344">
    <property type="entry name" value="BCTRLSENSOR"/>
</dbReference>
<dbReference type="GO" id="GO:0016020">
    <property type="term" value="C:membrane"/>
    <property type="evidence" value="ECO:0007669"/>
    <property type="project" value="InterPro"/>
</dbReference>
<evidence type="ECO:0000313" key="22">
    <source>
        <dbReference type="Proteomes" id="UP000256913"/>
    </source>
</evidence>
<dbReference type="InterPro" id="IPR050482">
    <property type="entry name" value="Sensor_HK_TwoCompSys"/>
</dbReference>
<keyword evidence="15" id="KW-0479">Metal-binding</keyword>
<dbReference type="InterPro" id="IPR004358">
    <property type="entry name" value="Sig_transdc_His_kin-like_C"/>
</dbReference>
<evidence type="ECO:0000313" key="21">
    <source>
        <dbReference type="EMBL" id="REF99267.1"/>
    </source>
</evidence>